<dbReference type="Gene3D" id="2.30.30.40">
    <property type="entry name" value="SH3 Domains"/>
    <property type="match status" value="1"/>
</dbReference>
<keyword evidence="5" id="KW-1185">Reference proteome</keyword>
<evidence type="ECO:0000313" key="5">
    <source>
        <dbReference type="Proteomes" id="UP001285263"/>
    </source>
</evidence>
<feature type="region of interest" description="Disordered" evidence="1">
    <location>
        <begin position="121"/>
        <end position="217"/>
    </location>
</feature>
<sequence>MKTHLFASVALALSLPAVAQQAITTGWANLRAGPGGDYPLVARLQPNTPVQVEGCISGYQWCDISIGPDRGWIYAQRLNYLYQDRPVPILGWGARIGLPIIAFSIGSYWDDYYRQRPWYSQRPRWDHRPPPGPPHHRPPPRPSPPPPPHATKPPPGHARPPAPPPRPPQGQHPPARPPQVQQPGRPPGGSEGRPPGHAGGRPPGGDHRPPEKQEGRR</sequence>
<name>A0ABU5DJE2_9BURK</name>
<dbReference type="EMBL" id="JAXCLA010000005">
    <property type="protein sequence ID" value="MDY0746407.1"/>
    <property type="molecule type" value="Genomic_DNA"/>
</dbReference>
<evidence type="ECO:0000256" key="2">
    <source>
        <dbReference type="SAM" id="SignalP"/>
    </source>
</evidence>
<dbReference type="Proteomes" id="UP001285263">
    <property type="component" value="Unassembled WGS sequence"/>
</dbReference>
<evidence type="ECO:0000256" key="1">
    <source>
        <dbReference type="SAM" id="MobiDB-lite"/>
    </source>
</evidence>
<reference evidence="4 5" key="1">
    <citation type="submission" date="2023-11" db="EMBL/GenBank/DDBJ databases">
        <title>Paucibacter sp. nov., isolated from fresh soil in Korea.</title>
        <authorList>
            <person name="Le N.T.T."/>
        </authorList>
    </citation>
    <scope>NUCLEOTIDE SEQUENCE [LARGE SCALE GENOMIC DNA]</scope>
    <source>
        <strain evidence="4 5">R3-3</strain>
    </source>
</reference>
<dbReference type="RefSeq" id="WP_320424317.1">
    <property type="nucleotide sequence ID" value="NZ_JAXCLA010000005.1"/>
</dbReference>
<organism evidence="4 5">
    <name type="scientific">Roseateles agri</name>
    <dbReference type="NCBI Taxonomy" id="3098619"/>
    <lineage>
        <taxon>Bacteria</taxon>
        <taxon>Pseudomonadati</taxon>
        <taxon>Pseudomonadota</taxon>
        <taxon>Betaproteobacteria</taxon>
        <taxon>Burkholderiales</taxon>
        <taxon>Sphaerotilaceae</taxon>
        <taxon>Roseateles</taxon>
    </lineage>
</organism>
<dbReference type="Pfam" id="PF08239">
    <property type="entry name" value="SH3_3"/>
    <property type="match status" value="1"/>
</dbReference>
<keyword evidence="2" id="KW-0732">Signal</keyword>
<comment type="caution">
    <text evidence="4">The sequence shown here is derived from an EMBL/GenBank/DDBJ whole genome shotgun (WGS) entry which is preliminary data.</text>
</comment>
<feature type="compositionally biased region" description="Basic and acidic residues" evidence="1">
    <location>
        <begin position="204"/>
        <end position="217"/>
    </location>
</feature>
<feature type="domain" description="SH3b" evidence="3">
    <location>
        <begin position="28"/>
        <end position="78"/>
    </location>
</feature>
<feature type="chain" id="PRO_5047534398" evidence="2">
    <location>
        <begin position="20"/>
        <end position="217"/>
    </location>
</feature>
<feature type="signal peptide" evidence="2">
    <location>
        <begin position="1"/>
        <end position="19"/>
    </location>
</feature>
<dbReference type="InterPro" id="IPR003646">
    <property type="entry name" value="SH3-like_bac-type"/>
</dbReference>
<evidence type="ECO:0000313" key="4">
    <source>
        <dbReference type="EMBL" id="MDY0746407.1"/>
    </source>
</evidence>
<feature type="compositionally biased region" description="Gly residues" evidence="1">
    <location>
        <begin position="187"/>
        <end position="203"/>
    </location>
</feature>
<feature type="compositionally biased region" description="Pro residues" evidence="1">
    <location>
        <begin position="140"/>
        <end position="177"/>
    </location>
</feature>
<accession>A0ABU5DJE2</accession>
<evidence type="ECO:0000259" key="3">
    <source>
        <dbReference type="Pfam" id="PF08239"/>
    </source>
</evidence>
<gene>
    <name evidence="4" type="ORF">SNE35_17980</name>
</gene>
<protein>
    <submittedName>
        <fullName evidence="4">SH3 domain-containing protein</fullName>
    </submittedName>
</protein>
<proteinExistence type="predicted"/>